<dbReference type="InterPro" id="IPR040831">
    <property type="entry name" value="B_solenoid_ydck_rpt"/>
</dbReference>
<sequence length="326" mass="35825">MEKYRLTDAARTVEYQENGVTHKFTLRQIEALRDFSDIKAGTLGGWIEEESNLSQHGDCWIYDHNSAVFAGAVISGDARVTQPCTISHGASLTDCCWADRADISHGAAIYDRAMIQASQVRGECRVFGDARVMHQSQVIAAVGLTEDRDQRLQIYDNATVNASRIVHQAQIYGQALVNHAFIEHRAAVYEDAILEGNDENNVWVCDCAQIYGKARIVAGDEIDQCPTIRYSSQVFGNAVIEGDCVLKHHVHVFDDAVITGGPVQLDDRIKISGQARVTGNVLIENQVTVTDNAVIEAFNGDPLHIRGAKMINGDEYITRTPVIGAI</sequence>
<proteinExistence type="predicted"/>
<dbReference type="SUPFAM" id="SSF51161">
    <property type="entry name" value="Trimeric LpxA-like enzymes"/>
    <property type="match status" value="1"/>
</dbReference>
<dbReference type="GO" id="GO:0016746">
    <property type="term" value="F:acyltransferase activity"/>
    <property type="evidence" value="ECO:0007669"/>
    <property type="project" value="UniProtKB-KW"/>
</dbReference>
<organism evidence="3 4">
    <name type="scientific">Atlantibacter subterraneus</name>
    <dbReference type="NCBI Taxonomy" id="255519"/>
    <lineage>
        <taxon>Bacteria</taxon>
        <taxon>Pseudomonadati</taxon>
        <taxon>Pseudomonadota</taxon>
        <taxon>Gammaproteobacteria</taxon>
        <taxon>Enterobacterales</taxon>
        <taxon>Enterobacteriaceae</taxon>
        <taxon>Atlantibacter</taxon>
    </lineage>
</organism>
<dbReference type="AlphaFoldDB" id="A0A3R9G671"/>
<dbReference type="OrthoDB" id="9806595at2"/>
<protein>
    <recommendedName>
        <fullName evidence="5">LbetaH domain-containing protein</fullName>
    </recommendedName>
</protein>
<dbReference type="Proteomes" id="UP000275331">
    <property type="component" value="Unassembled WGS sequence"/>
</dbReference>
<dbReference type="NCBIfam" id="NF040481">
    <property type="entry name" value="YdcK_fam"/>
    <property type="match status" value="1"/>
</dbReference>
<keyword evidence="1" id="KW-0808">Transferase</keyword>
<evidence type="ECO:0000256" key="2">
    <source>
        <dbReference type="ARBA" id="ARBA00023315"/>
    </source>
</evidence>
<name>A0A3R9G671_9ENTR</name>
<dbReference type="InterPro" id="IPR050065">
    <property type="entry name" value="GlmU-like"/>
</dbReference>
<accession>A0A3R9G671</accession>
<keyword evidence="2" id="KW-0012">Acyltransferase</keyword>
<dbReference type="GO" id="GO:0016779">
    <property type="term" value="F:nucleotidyltransferase activity"/>
    <property type="evidence" value="ECO:0007669"/>
    <property type="project" value="UniProtKB-ARBA"/>
</dbReference>
<gene>
    <name evidence="3" type="ORF">EGT71_17295</name>
</gene>
<evidence type="ECO:0000256" key="1">
    <source>
        <dbReference type="ARBA" id="ARBA00022679"/>
    </source>
</evidence>
<evidence type="ECO:0008006" key="5">
    <source>
        <dbReference type="Google" id="ProtNLM"/>
    </source>
</evidence>
<dbReference type="RefSeq" id="WP_125294463.1">
    <property type="nucleotide sequence ID" value="NZ_JAPTZM010000001.1"/>
</dbReference>
<evidence type="ECO:0000313" key="3">
    <source>
        <dbReference type="EMBL" id="RSE23897.1"/>
    </source>
</evidence>
<dbReference type="InterPro" id="IPR048014">
    <property type="entry name" value="YdcK-like"/>
</dbReference>
<evidence type="ECO:0000313" key="4">
    <source>
        <dbReference type="Proteomes" id="UP000275331"/>
    </source>
</evidence>
<reference evidence="3 4" key="1">
    <citation type="submission" date="2018-10" db="EMBL/GenBank/DDBJ databases">
        <title>Transmission dynamics of multidrug resistant bacteria on intensive care unit surfaces.</title>
        <authorList>
            <person name="D'Souza A.W."/>
            <person name="Potter R.F."/>
            <person name="Wallace M."/>
            <person name="Shupe A."/>
            <person name="Patel S."/>
            <person name="Sun S."/>
            <person name="Gul D."/>
            <person name="Kwon J.H."/>
            <person name="Andleeb S."/>
            <person name="Burnham C.-A.D."/>
            <person name="Dantas G."/>
        </authorList>
    </citation>
    <scope>NUCLEOTIDE SEQUENCE [LARGE SCALE GENOMIC DNA]</scope>
    <source>
        <strain evidence="3 4">AS_373</strain>
    </source>
</reference>
<dbReference type="PANTHER" id="PTHR43584:SF2">
    <property type="entry name" value="NUCLEOSIDE-DIPHOSPHATE-SUGAR PYROPHOSPHORYLASES"/>
    <property type="match status" value="1"/>
</dbReference>
<dbReference type="Gene3D" id="2.160.10.10">
    <property type="entry name" value="Hexapeptide repeat proteins"/>
    <property type="match status" value="2"/>
</dbReference>
<dbReference type="Pfam" id="PF18836">
    <property type="entry name" value="B_solenoid_ydck"/>
    <property type="match status" value="3"/>
</dbReference>
<dbReference type="PANTHER" id="PTHR43584">
    <property type="entry name" value="NUCLEOTIDYL TRANSFERASE"/>
    <property type="match status" value="1"/>
</dbReference>
<dbReference type="EMBL" id="RHXB01000012">
    <property type="protein sequence ID" value="RSE23897.1"/>
    <property type="molecule type" value="Genomic_DNA"/>
</dbReference>
<comment type="caution">
    <text evidence="3">The sequence shown here is derived from an EMBL/GenBank/DDBJ whole genome shotgun (WGS) entry which is preliminary data.</text>
</comment>
<dbReference type="InterPro" id="IPR011004">
    <property type="entry name" value="Trimer_LpxA-like_sf"/>
</dbReference>